<dbReference type="STRING" id="7176.B0XDV1"/>
<reference evidence="4" key="1">
    <citation type="submission" date="2007-03" db="EMBL/GenBank/DDBJ databases">
        <title>Annotation of Culex pipiens quinquefasciatus.</title>
        <authorList>
            <consortium name="The Broad Institute Genome Sequencing Platform"/>
            <person name="Atkinson P.W."/>
            <person name="Hemingway J."/>
            <person name="Christensen B.M."/>
            <person name="Higgs S."/>
            <person name="Kodira C."/>
            <person name="Hannick L."/>
            <person name="Megy K."/>
            <person name="O'Leary S."/>
            <person name="Pearson M."/>
            <person name="Haas B.J."/>
            <person name="Mauceli E."/>
            <person name="Wortman J.R."/>
            <person name="Lee N.H."/>
            <person name="Guigo R."/>
            <person name="Stanke M."/>
            <person name="Alvarado L."/>
            <person name="Amedeo P."/>
            <person name="Antoine C.H."/>
            <person name="Arensburger P."/>
            <person name="Bidwell S.L."/>
            <person name="Crawford M."/>
            <person name="Camaro F."/>
            <person name="Devon K."/>
            <person name="Engels R."/>
            <person name="Hammond M."/>
            <person name="Howarth C."/>
            <person name="Koehrsen M."/>
            <person name="Lawson D."/>
            <person name="Montgomery P."/>
            <person name="Nene V."/>
            <person name="Nusbaum C."/>
            <person name="Puiu D."/>
            <person name="Romero-Severson J."/>
            <person name="Severson D.W."/>
            <person name="Shumway M."/>
            <person name="Sisk P."/>
            <person name="Stolte C."/>
            <person name="Zeng Q."/>
            <person name="Eisenstadt E."/>
            <person name="Fraser-Liggett C."/>
            <person name="Strausberg R."/>
            <person name="Galagan J."/>
            <person name="Birren B."/>
            <person name="Collins F.H."/>
        </authorList>
    </citation>
    <scope>NUCLEOTIDE SEQUENCE [LARGE SCALE GENOMIC DNA]</scope>
    <source>
        <strain evidence="4">JHB</strain>
    </source>
</reference>
<dbReference type="PROSITE" id="PS50102">
    <property type="entry name" value="RRM"/>
    <property type="match status" value="1"/>
</dbReference>
<dbReference type="Proteomes" id="UP000002320">
    <property type="component" value="Unassembled WGS sequence"/>
</dbReference>
<evidence type="ECO:0000313" key="6">
    <source>
        <dbReference type="Proteomes" id="UP000002320"/>
    </source>
</evidence>
<dbReference type="GO" id="GO:0003723">
    <property type="term" value="F:RNA binding"/>
    <property type="evidence" value="ECO:0007669"/>
    <property type="project" value="UniProtKB-UniRule"/>
</dbReference>
<dbReference type="Pfam" id="PF00076">
    <property type="entry name" value="RRM_1"/>
    <property type="match status" value="1"/>
</dbReference>
<dbReference type="PANTHER" id="PTHR21245">
    <property type="entry name" value="HETEROGENEOUS NUCLEAR RIBONUCLEOPROTEIN"/>
    <property type="match status" value="1"/>
</dbReference>
<dbReference type="OrthoDB" id="3800936at2759"/>
<reference evidence="5" key="2">
    <citation type="submission" date="2021-02" db="UniProtKB">
        <authorList>
            <consortium name="EnsemblMetazoa"/>
        </authorList>
    </citation>
    <scope>IDENTIFICATION</scope>
    <source>
        <strain evidence="5">JHB</strain>
    </source>
</reference>
<evidence type="ECO:0000256" key="2">
    <source>
        <dbReference type="PROSITE-ProRule" id="PRU00176"/>
    </source>
</evidence>
<dbReference type="InterPro" id="IPR035979">
    <property type="entry name" value="RBD_domain_sf"/>
</dbReference>
<evidence type="ECO:0000256" key="1">
    <source>
        <dbReference type="ARBA" id="ARBA00022884"/>
    </source>
</evidence>
<accession>B0XDV1</accession>
<protein>
    <recommendedName>
        <fullName evidence="3">RRM domain-containing protein</fullName>
    </recommendedName>
</protein>
<dbReference type="SMART" id="SM00360">
    <property type="entry name" value="RRM"/>
    <property type="match status" value="1"/>
</dbReference>
<dbReference type="InterPro" id="IPR012677">
    <property type="entry name" value="Nucleotide-bd_a/b_plait_sf"/>
</dbReference>
<dbReference type="VEuPathDB" id="VectorBase:CQUJHB010898"/>
<proteinExistence type="predicted"/>
<dbReference type="EnsemblMetazoa" id="CPIJ017494-RA">
    <property type="protein sequence ID" value="CPIJ017494-PA"/>
    <property type="gene ID" value="CPIJ017494"/>
</dbReference>
<evidence type="ECO:0000313" key="4">
    <source>
        <dbReference type="EMBL" id="EDS45658.1"/>
    </source>
</evidence>
<organism>
    <name type="scientific">Culex quinquefasciatus</name>
    <name type="common">Southern house mosquito</name>
    <name type="synonym">Culex pungens</name>
    <dbReference type="NCBI Taxonomy" id="7176"/>
    <lineage>
        <taxon>Eukaryota</taxon>
        <taxon>Metazoa</taxon>
        <taxon>Ecdysozoa</taxon>
        <taxon>Arthropoda</taxon>
        <taxon>Hexapoda</taxon>
        <taxon>Insecta</taxon>
        <taxon>Pterygota</taxon>
        <taxon>Neoptera</taxon>
        <taxon>Endopterygota</taxon>
        <taxon>Diptera</taxon>
        <taxon>Nematocera</taxon>
        <taxon>Culicoidea</taxon>
        <taxon>Culicidae</taxon>
        <taxon>Culicinae</taxon>
        <taxon>Culicini</taxon>
        <taxon>Culex</taxon>
        <taxon>Culex</taxon>
    </lineage>
</organism>
<evidence type="ECO:0000313" key="5">
    <source>
        <dbReference type="EnsemblMetazoa" id="CPIJ017494-PA"/>
    </source>
</evidence>
<dbReference type="SUPFAM" id="SSF54928">
    <property type="entry name" value="RNA-binding domain, RBD"/>
    <property type="match status" value="1"/>
</dbReference>
<dbReference type="AlphaFoldDB" id="B0XDV1"/>
<dbReference type="KEGG" id="cqu:CpipJ_CPIJ017494"/>
<dbReference type="Gene3D" id="3.30.70.330">
    <property type="match status" value="1"/>
</dbReference>
<sequence>MSVFWCGFHYATLQVNGQRFIGPPELVPEPSYRFELFVKNLPRHLFERDLVPLFSSAGFVYQIRLLMCFTGLNRGIAYVRYTNEQDFQRAVTIFHELQLTPRFLLYACRSLNLSKLVMLDIDPTIDNFIIREVIREVCGGECVFFGIRNCKEGKKFVIIQFKCHYETALSRRKLIPVCARFGETCYLKCKNLPAATVCDSRIPFSLSLNLKRSHPANGETALAGKTWYLAIHSRIVFRHFRFFGITANNTVGCPRRLAGWLGVAKNYFSDFSYHRHRIQDVHSVFLEEWKKISEREQQQQQLSMELKLLENTRLLHFHFCDGFQEEIVLPAFPKAPCWPRVMKKNRQQMQTPLQHRDTIPGTRLCGIRHGGREFAGKQQPGTTLVSGGG</sequence>
<dbReference type="HOGENOM" id="CLU_710303_0_0_1"/>
<dbReference type="VEuPathDB" id="VectorBase:CPIJ017494"/>
<name>B0XDV1_CULQU</name>
<keyword evidence="6" id="KW-1185">Reference proteome</keyword>
<dbReference type="eggNOG" id="KOG0117">
    <property type="taxonomic scope" value="Eukaryota"/>
</dbReference>
<dbReference type="InParanoid" id="B0XDV1"/>
<dbReference type="InterPro" id="IPR000504">
    <property type="entry name" value="RRM_dom"/>
</dbReference>
<keyword evidence="1 2" id="KW-0694">RNA-binding</keyword>
<feature type="domain" description="RRM" evidence="3">
    <location>
        <begin position="34"/>
        <end position="118"/>
    </location>
</feature>
<dbReference type="EMBL" id="DS232785">
    <property type="protein sequence ID" value="EDS45658.1"/>
    <property type="molecule type" value="Genomic_DNA"/>
</dbReference>
<evidence type="ECO:0000259" key="3">
    <source>
        <dbReference type="PROSITE" id="PS50102"/>
    </source>
</evidence>
<gene>
    <name evidence="5" type="primary">6051377</name>
    <name evidence="4" type="ORF">CpipJ_CPIJ017494</name>
</gene>